<gene>
    <name evidence="7" type="ORF">I206_06847</name>
    <name evidence="8" type="ORF">I206_102060</name>
</gene>
<feature type="compositionally biased region" description="Low complexity" evidence="4">
    <location>
        <begin position="49"/>
        <end position="79"/>
    </location>
</feature>
<dbReference type="Gene3D" id="3.40.50.1820">
    <property type="entry name" value="alpha/beta hydrolase"/>
    <property type="match status" value="1"/>
</dbReference>
<evidence type="ECO:0000256" key="2">
    <source>
        <dbReference type="ARBA" id="ARBA00022801"/>
    </source>
</evidence>
<evidence type="ECO:0000256" key="4">
    <source>
        <dbReference type="SAM" id="MobiDB-lite"/>
    </source>
</evidence>
<dbReference type="PROSITE" id="PS00941">
    <property type="entry name" value="CARBOXYLESTERASE_B_2"/>
    <property type="match status" value="1"/>
</dbReference>
<dbReference type="GeneID" id="30175216"/>
<sequence length="658" mass="70648">MKWTLILPLLPFVFSAPAPQEAEPSSAISSAASGIISAVGATATGTATAASSTTTGSSISGNSTSVPSNTTTSTNPSVTIYPDTSNGNPIQITGLNYPQFNQDAYLGIPFALPPTGDKRFEAPQSYIYNFSVTAQTPPPACLQAPTSTIQIQSEDCLFLNVIAPQGANAQTTWLPVMVWVYGGSFTSGSANLYNATLLEAFAEKTNRPFIFVALNYRLGTFGWPSGSGFAENGAANLGLKDIKKGLEWVQENIWAFGGNPDQVTVFGESAGAIAISLLYLDENINTFKGAIMESGAQSTAPIGPTASTWEDAYQYLLQVTNCSGQTTAQSSSSANSTSSSGNATTSSVPSTGSNSSSTALTGYECLKALPAEALLKGQLAVKQNILFSGFVYAPTIDGDLIPDSPHTLLSQGKFAKIPFISGNNKDEGTAFVPSFIDSTALGIQLINILEPVDPDNTTISQLFTLYPDIASLGSPFDTGNETFGKSSAYKQISAIIGDSQFQANRRYFLEKSNDNGLNQIWTYQFEQLTNGVDPSLGIYHSSEIPFVFGATIPGLNLTLNSFGNNYTSEDEQFSNIIMNYWLNFAYYNNPNSPSGINTSNSTFSNITNWPTYDGNSKNILRLKSNNITVFKDDYRKEQMDFFINNPKQFNYKRNLIQV</sequence>
<evidence type="ECO:0000259" key="6">
    <source>
        <dbReference type="Pfam" id="PF00135"/>
    </source>
</evidence>
<dbReference type="InterPro" id="IPR002018">
    <property type="entry name" value="CarbesteraseB"/>
</dbReference>
<dbReference type="Proteomes" id="UP000094020">
    <property type="component" value="Chromosome 2"/>
</dbReference>
<dbReference type="Pfam" id="PF00135">
    <property type="entry name" value="COesterase"/>
    <property type="match status" value="1"/>
</dbReference>
<organism evidence="7">
    <name type="scientific">Kwoniella pini CBS 10737</name>
    <dbReference type="NCBI Taxonomy" id="1296096"/>
    <lineage>
        <taxon>Eukaryota</taxon>
        <taxon>Fungi</taxon>
        <taxon>Dikarya</taxon>
        <taxon>Basidiomycota</taxon>
        <taxon>Agaricomycotina</taxon>
        <taxon>Tremellomycetes</taxon>
        <taxon>Tremellales</taxon>
        <taxon>Cryptococcaceae</taxon>
        <taxon>Kwoniella</taxon>
    </lineage>
</organism>
<protein>
    <recommendedName>
        <fullName evidence="3">Carboxylic ester hydrolase</fullName>
        <ecNumber evidence="3">3.1.1.-</ecNumber>
    </recommendedName>
</protein>
<dbReference type="GO" id="GO:0016787">
    <property type="term" value="F:hydrolase activity"/>
    <property type="evidence" value="ECO:0007669"/>
    <property type="project" value="UniProtKB-KW"/>
</dbReference>
<feature type="signal peptide" evidence="5">
    <location>
        <begin position="1"/>
        <end position="15"/>
    </location>
</feature>
<evidence type="ECO:0000256" key="1">
    <source>
        <dbReference type="ARBA" id="ARBA00005964"/>
    </source>
</evidence>
<dbReference type="InterPro" id="IPR050309">
    <property type="entry name" value="Type-B_Carboxylest/Lipase"/>
</dbReference>
<dbReference type="KEGG" id="kpin:30175216"/>
<dbReference type="EMBL" id="KV700117">
    <property type="protein sequence ID" value="OCF47073.1"/>
    <property type="molecule type" value="Genomic_DNA"/>
</dbReference>
<reference evidence="8" key="2">
    <citation type="submission" date="2013-07" db="EMBL/GenBank/DDBJ databases">
        <authorList>
            <consortium name="The Broad Institute Genome Sequencing Platform"/>
            <person name="Cuomo C."/>
            <person name="Litvintseva A."/>
            <person name="Chen Y."/>
            <person name="Heitman J."/>
            <person name="Sun S."/>
            <person name="Springer D."/>
            <person name="Dromer F."/>
            <person name="Young S.K."/>
            <person name="Zeng Q."/>
            <person name="Gargeya S."/>
            <person name="Fitzgerald M."/>
            <person name="Abouelleil A."/>
            <person name="Alvarado L."/>
            <person name="Berlin A.M."/>
            <person name="Chapman S.B."/>
            <person name="Dewar J."/>
            <person name="Goldberg J."/>
            <person name="Griggs A."/>
            <person name="Gujja S."/>
            <person name="Hansen M."/>
            <person name="Howarth C."/>
            <person name="Imamovic A."/>
            <person name="Larimer J."/>
            <person name="McCowan C."/>
            <person name="Murphy C."/>
            <person name="Pearson M."/>
            <person name="Priest M."/>
            <person name="Roberts A."/>
            <person name="Saif S."/>
            <person name="Shea T."/>
            <person name="Sykes S."/>
            <person name="Wortman J."/>
            <person name="Nusbaum C."/>
            <person name="Birren B."/>
        </authorList>
    </citation>
    <scope>NUCLEOTIDE SEQUENCE</scope>
    <source>
        <strain evidence="8">CBS 10737</strain>
    </source>
</reference>
<dbReference type="AlphaFoldDB" id="A0A1B9HUY6"/>
<dbReference type="PROSITE" id="PS00122">
    <property type="entry name" value="CARBOXYLESTERASE_B_1"/>
    <property type="match status" value="1"/>
</dbReference>
<evidence type="ECO:0000313" key="8">
    <source>
        <dbReference type="EMBL" id="WWC68137.1"/>
    </source>
</evidence>
<dbReference type="STRING" id="1296096.A0A1B9HUY6"/>
<dbReference type="EMBL" id="CP144520">
    <property type="protein sequence ID" value="WWC68137.1"/>
    <property type="molecule type" value="Genomic_DNA"/>
</dbReference>
<evidence type="ECO:0000313" key="9">
    <source>
        <dbReference type="Proteomes" id="UP000094020"/>
    </source>
</evidence>
<feature type="chain" id="PRO_5013244022" description="Carboxylic ester hydrolase" evidence="5">
    <location>
        <begin position="16"/>
        <end position="658"/>
    </location>
</feature>
<dbReference type="PANTHER" id="PTHR11559">
    <property type="entry name" value="CARBOXYLESTERASE"/>
    <property type="match status" value="1"/>
</dbReference>
<dbReference type="OrthoDB" id="408631at2759"/>
<dbReference type="InterPro" id="IPR019826">
    <property type="entry name" value="Carboxylesterase_B_AS"/>
</dbReference>
<dbReference type="SUPFAM" id="SSF53474">
    <property type="entry name" value="alpha/beta-Hydrolases"/>
    <property type="match status" value="1"/>
</dbReference>
<feature type="domain" description="Carboxylesterase type B" evidence="6">
    <location>
        <begin position="92"/>
        <end position="641"/>
    </location>
</feature>
<dbReference type="RefSeq" id="XP_019008292.1">
    <property type="nucleotide sequence ID" value="XM_019158546.1"/>
</dbReference>
<keyword evidence="5" id="KW-0732">Signal</keyword>
<keyword evidence="2 3" id="KW-0378">Hydrolase</keyword>
<evidence type="ECO:0000256" key="3">
    <source>
        <dbReference type="RuleBase" id="RU361235"/>
    </source>
</evidence>
<dbReference type="InterPro" id="IPR029058">
    <property type="entry name" value="AB_hydrolase_fold"/>
</dbReference>
<evidence type="ECO:0000256" key="5">
    <source>
        <dbReference type="SAM" id="SignalP"/>
    </source>
</evidence>
<feature type="region of interest" description="Disordered" evidence="4">
    <location>
        <begin position="327"/>
        <end position="356"/>
    </location>
</feature>
<reference evidence="8" key="4">
    <citation type="submission" date="2024-02" db="EMBL/GenBank/DDBJ databases">
        <title>Comparative genomics of Cryptococcus and Kwoniella reveals pathogenesis evolution and contrasting modes of karyotype evolution via chromosome fusion or intercentromeric recombination.</title>
        <authorList>
            <person name="Coelho M.A."/>
            <person name="David-Palma M."/>
            <person name="Shea T."/>
            <person name="Bowers K."/>
            <person name="McGinley-Smith S."/>
            <person name="Mohammad A.W."/>
            <person name="Gnirke A."/>
            <person name="Yurkov A.M."/>
            <person name="Nowrousian M."/>
            <person name="Sun S."/>
            <person name="Cuomo C.A."/>
            <person name="Heitman J."/>
        </authorList>
    </citation>
    <scope>NUCLEOTIDE SEQUENCE</scope>
    <source>
        <strain evidence="8">CBS 10737</strain>
    </source>
</reference>
<dbReference type="EC" id="3.1.1.-" evidence="3"/>
<comment type="similarity">
    <text evidence="1 3">Belongs to the type-B carboxylesterase/lipase family.</text>
</comment>
<reference evidence="7" key="1">
    <citation type="submission" date="2013-07" db="EMBL/GenBank/DDBJ databases">
        <title>The Genome Sequence of Cryptococcus pinus CBS10737.</title>
        <authorList>
            <consortium name="The Broad Institute Genome Sequencing Platform"/>
            <person name="Cuomo C."/>
            <person name="Litvintseva A."/>
            <person name="Chen Y."/>
            <person name="Heitman J."/>
            <person name="Sun S."/>
            <person name="Springer D."/>
            <person name="Dromer F."/>
            <person name="Young S.K."/>
            <person name="Zeng Q."/>
            <person name="Gargeya S."/>
            <person name="Fitzgerald M."/>
            <person name="Abouelleil A."/>
            <person name="Alvarado L."/>
            <person name="Berlin A.M."/>
            <person name="Chapman S.B."/>
            <person name="Dewar J."/>
            <person name="Goldberg J."/>
            <person name="Griggs A."/>
            <person name="Gujja S."/>
            <person name="Hansen M."/>
            <person name="Howarth C."/>
            <person name="Imamovic A."/>
            <person name="Larimer J."/>
            <person name="McCowan C."/>
            <person name="Murphy C."/>
            <person name="Pearson M."/>
            <person name="Priest M."/>
            <person name="Roberts A."/>
            <person name="Saif S."/>
            <person name="Shea T."/>
            <person name="Sykes S."/>
            <person name="Wortman J."/>
            <person name="Nusbaum C."/>
            <person name="Birren B."/>
        </authorList>
    </citation>
    <scope>NUCLEOTIDE SEQUENCE [LARGE SCALE GENOMIC DNA]</scope>
    <source>
        <strain evidence="7">CBS 10737</strain>
    </source>
</reference>
<evidence type="ECO:0000313" key="7">
    <source>
        <dbReference type="EMBL" id="OCF47073.1"/>
    </source>
</evidence>
<proteinExistence type="inferred from homology"/>
<reference evidence="7" key="3">
    <citation type="submission" date="2016-07" db="EMBL/GenBank/DDBJ databases">
        <title>Evolution of pathogenesis and genome organization in the Tremellales.</title>
        <authorList>
            <person name="Cuomo C."/>
            <person name="Litvintseva A."/>
            <person name="Heitman J."/>
            <person name="Chen Y."/>
            <person name="Sun S."/>
            <person name="Springer D."/>
            <person name="Dromer F."/>
            <person name="Young S."/>
            <person name="Zeng Q."/>
            <person name="Chapman S."/>
            <person name="Gujja S."/>
            <person name="Saif S."/>
            <person name="Birren B."/>
        </authorList>
    </citation>
    <scope>NUCLEOTIDE SEQUENCE</scope>
    <source>
        <strain evidence="7">CBS 10737</strain>
    </source>
</reference>
<accession>A0A1B9HUY6</accession>
<name>A0A1B9HUY6_9TREE</name>
<keyword evidence="9" id="KW-1185">Reference proteome</keyword>
<dbReference type="InterPro" id="IPR019819">
    <property type="entry name" value="Carboxylesterase_B_CS"/>
</dbReference>
<feature type="region of interest" description="Disordered" evidence="4">
    <location>
        <begin position="49"/>
        <end position="83"/>
    </location>
</feature>